<dbReference type="AlphaFoldDB" id="A0A3P4B647"/>
<keyword evidence="4" id="KW-0804">Transcription</keyword>
<sequence length="300" mass="33841">MIRGVDFNLLLLFEAIYRTRNLSAAGRAVGISPSAASHALARLRSVFNDPLFVRIPRGLEPTPLSDRLAKQTTTALEAVSAIFDQVAFEPHREHRTFRLAMTDIGEHLLLPRLHERVTAEAPGVRIETCAPPLHLLHEGLESGEVDLALGFFPQIRNAMRQLRVKTSKYVCLVRNEHPVIRDALSLEQYLDASHAIAAPAGDQRGEILERTLKHAPLRGQIAIKVLHFLALPHLVANSDLIATVPSRLAESLHPSWNLRTFDLPLELPRYDVKLYWHERFHQDPGNRWLRGLIAAHYNNE</sequence>
<evidence type="ECO:0000256" key="2">
    <source>
        <dbReference type="ARBA" id="ARBA00023015"/>
    </source>
</evidence>
<name>A0A3P4B647_9BURK</name>
<comment type="similarity">
    <text evidence="1">Belongs to the LysR transcriptional regulatory family.</text>
</comment>
<dbReference type="SUPFAM" id="SSF46785">
    <property type="entry name" value="Winged helix' DNA-binding domain"/>
    <property type="match status" value="1"/>
</dbReference>
<evidence type="ECO:0000256" key="1">
    <source>
        <dbReference type="ARBA" id="ARBA00009437"/>
    </source>
</evidence>
<accession>A0A3P4B647</accession>
<dbReference type="InterPro" id="IPR036388">
    <property type="entry name" value="WH-like_DNA-bd_sf"/>
</dbReference>
<protein>
    <submittedName>
        <fullName evidence="6">HTH-type transcriptional regulator SyrM 1</fullName>
    </submittedName>
</protein>
<proteinExistence type="inferred from homology"/>
<evidence type="ECO:0000313" key="6">
    <source>
        <dbReference type="EMBL" id="VCU71793.1"/>
    </source>
</evidence>
<dbReference type="CDD" id="cd08459">
    <property type="entry name" value="PBP2_DntR_NahR_LinR_like"/>
    <property type="match status" value="1"/>
</dbReference>
<dbReference type="EMBL" id="UWPJ01000030">
    <property type="protein sequence ID" value="VCU71793.1"/>
    <property type="molecule type" value="Genomic_DNA"/>
</dbReference>
<dbReference type="PANTHER" id="PTHR30118">
    <property type="entry name" value="HTH-TYPE TRANSCRIPTIONAL REGULATOR LEUO-RELATED"/>
    <property type="match status" value="1"/>
</dbReference>
<keyword evidence="2" id="KW-0805">Transcription regulation</keyword>
<organism evidence="6 7">
    <name type="scientific">Pigmentiphaga humi</name>
    <dbReference type="NCBI Taxonomy" id="2478468"/>
    <lineage>
        <taxon>Bacteria</taxon>
        <taxon>Pseudomonadati</taxon>
        <taxon>Pseudomonadota</taxon>
        <taxon>Betaproteobacteria</taxon>
        <taxon>Burkholderiales</taxon>
        <taxon>Alcaligenaceae</taxon>
        <taxon>Pigmentiphaga</taxon>
    </lineage>
</organism>
<dbReference type="InterPro" id="IPR050389">
    <property type="entry name" value="LysR-type_TF"/>
</dbReference>
<dbReference type="Pfam" id="PF03466">
    <property type="entry name" value="LysR_substrate"/>
    <property type="match status" value="1"/>
</dbReference>
<evidence type="ECO:0000259" key="5">
    <source>
        <dbReference type="PROSITE" id="PS50931"/>
    </source>
</evidence>
<dbReference type="Proteomes" id="UP000277294">
    <property type="component" value="Unassembled WGS sequence"/>
</dbReference>
<dbReference type="Gene3D" id="3.40.190.10">
    <property type="entry name" value="Periplasmic binding protein-like II"/>
    <property type="match status" value="2"/>
</dbReference>
<dbReference type="Pfam" id="PF00126">
    <property type="entry name" value="HTH_1"/>
    <property type="match status" value="1"/>
</dbReference>
<evidence type="ECO:0000256" key="4">
    <source>
        <dbReference type="ARBA" id="ARBA00023163"/>
    </source>
</evidence>
<feature type="domain" description="HTH lysR-type" evidence="5">
    <location>
        <begin position="5"/>
        <end position="62"/>
    </location>
</feature>
<dbReference type="Gene3D" id="1.10.10.10">
    <property type="entry name" value="Winged helix-like DNA-binding domain superfamily/Winged helix DNA-binding domain"/>
    <property type="match status" value="1"/>
</dbReference>
<reference evidence="6 7" key="1">
    <citation type="submission" date="2018-10" db="EMBL/GenBank/DDBJ databases">
        <authorList>
            <person name="Criscuolo A."/>
        </authorList>
    </citation>
    <scope>NUCLEOTIDE SEQUENCE [LARGE SCALE GENOMIC DNA]</scope>
    <source>
        <strain evidence="6">DnA1</strain>
    </source>
</reference>
<dbReference type="InterPro" id="IPR005119">
    <property type="entry name" value="LysR_subst-bd"/>
</dbReference>
<dbReference type="PROSITE" id="PS50931">
    <property type="entry name" value="HTH_LYSR"/>
    <property type="match status" value="1"/>
</dbReference>
<dbReference type="GO" id="GO:0003700">
    <property type="term" value="F:DNA-binding transcription factor activity"/>
    <property type="evidence" value="ECO:0007669"/>
    <property type="project" value="InterPro"/>
</dbReference>
<keyword evidence="7" id="KW-1185">Reference proteome</keyword>
<dbReference type="SUPFAM" id="SSF53850">
    <property type="entry name" value="Periplasmic binding protein-like II"/>
    <property type="match status" value="1"/>
</dbReference>
<keyword evidence="3" id="KW-0238">DNA-binding</keyword>
<dbReference type="InterPro" id="IPR036390">
    <property type="entry name" value="WH_DNA-bd_sf"/>
</dbReference>
<dbReference type="InterPro" id="IPR000847">
    <property type="entry name" value="LysR_HTH_N"/>
</dbReference>
<gene>
    <name evidence="6" type="primary">syrM1_8</name>
    <name evidence="6" type="ORF">PIGHUM_03883</name>
</gene>
<evidence type="ECO:0000313" key="7">
    <source>
        <dbReference type="Proteomes" id="UP000277294"/>
    </source>
</evidence>
<dbReference type="PANTHER" id="PTHR30118:SF15">
    <property type="entry name" value="TRANSCRIPTIONAL REGULATORY PROTEIN"/>
    <property type="match status" value="1"/>
</dbReference>
<evidence type="ECO:0000256" key="3">
    <source>
        <dbReference type="ARBA" id="ARBA00023125"/>
    </source>
</evidence>
<dbReference type="GO" id="GO:0003677">
    <property type="term" value="F:DNA binding"/>
    <property type="evidence" value="ECO:0007669"/>
    <property type="project" value="UniProtKB-KW"/>
</dbReference>